<keyword evidence="3 4" id="KW-0378">Hydrolase</keyword>
<comment type="catalytic activity">
    <reaction evidence="4">
        <text>alpha,alpha-trehalose 6-phosphate + H2O = alpha,alpha-trehalose + phosphate</text>
        <dbReference type="Rhea" id="RHEA:23420"/>
        <dbReference type="ChEBI" id="CHEBI:15377"/>
        <dbReference type="ChEBI" id="CHEBI:16551"/>
        <dbReference type="ChEBI" id="CHEBI:43474"/>
        <dbReference type="ChEBI" id="CHEBI:58429"/>
        <dbReference type="EC" id="3.1.3.12"/>
    </reaction>
</comment>
<comment type="cofactor">
    <cofactor evidence="4">
        <name>Mg(2+)</name>
        <dbReference type="ChEBI" id="CHEBI:18420"/>
    </cofactor>
</comment>
<dbReference type="InterPro" id="IPR044651">
    <property type="entry name" value="OTSB-like"/>
</dbReference>
<dbReference type="NCBIfam" id="TIGR00685">
    <property type="entry name" value="T6PP"/>
    <property type="match status" value="1"/>
</dbReference>
<dbReference type="InterPro" id="IPR003337">
    <property type="entry name" value="Trehalose_PPase"/>
</dbReference>
<dbReference type="Pfam" id="PF02358">
    <property type="entry name" value="Trehalose_PPase"/>
    <property type="match status" value="1"/>
</dbReference>
<dbReference type="Proteomes" id="UP000220251">
    <property type="component" value="Unassembled WGS sequence"/>
</dbReference>
<keyword evidence="4" id="KW-0479">Metal-binding</keyword>
<sequence>MTSAKDKPSALVRWQEIQDKLQGKRPLFFLDYDGTLSPITAHPKDARLPPKMKEVLEDLSRRYFTAVISGRALADIKELLGDMPLYISGSHGFVIETDAGVVFRLPEAARYRKDLEEAYLLLKEKISSLPGVVLENKDFSIAIHDRMVEEGFKPIIRTTVAETSTLFPRLKMNAGKCLFELKPALDWDKGKAVQWILDSISFDPKRECPIVIGDDVTDEDAFRAVKGNGVSIFVMGEKTETHADYILQNTEEVALFLQLFSTMQ</sequence>
<comment type="similarity">
    <text evidence="2 4">Belongs to the trehalose phosphatase family.</text>
</comment>
<evidence type="ECO:0000256" key="4">
    <source>
        <dbReference type="RuleBase" id="RU361117"/>
    </source>
</evidence>
<dbReference type="GO" id="GO:0004805">
    <property type="term" value="F:trehalose-phosphatase activity"/>
    <property type="evidence" value="ECO:0007669"/>
    <property type="project" value="UniProtKB-EC"/>
</dbReference>
<dbReference type="OrthoDB" id="9797743at2"/>
<evidence type="ECO:0000256" key="1">
    <source>
        <dbReference type="ARBA" id="ARBA00005199"/>
    </source>
</evidence>
<dbReference type="InterPro" id="IPR023214">
    <property type="entry name" value="HAD_sf"/>
</dbReference>
<dbReference type="EC" id="3.1.3.12" evidence="4"/>
<dbReference type="GO" id="GO:0005992">
    <property type="term" value="P:trehalose biosynthetic process"/>
    <property type="evidence" value="ECO:0007669"/>
    <property type="project" value="UniProtKB-UniPathway"/>
</dbReference>
<comment type="function">
    <text evidence="4">Removes the phosphate from trehalose 6-phosphate to produce free trehalose.</text>
</comment>
<dbReference type="SUPFAM" id="SSF56784">
    <property type="entry name" value="HAD-like"/>
    <property type="match status" value="1"/>
</dbReference>
<dbReference type="InterPro" id="IPR006379">
    <property type="entry name" value="HAD-SF_hydro_IIB"/>
</dbReference>
<keyword evidence="6" id="KW-1185">Reference proteome</keyword>
<dbReference type="RefSeq" id="WP_098038964.1">
    <property type="nucleotide sequence ID" value="NZ_CWGJ01000025.1"/>
</dbReference>
<dbReference type="AlphaFoldDB" id="A0A0H5DS64"/>
<protein>
    <recommendedName>
        <fullName evidence="4">Trehalose 6-phosphate phosphatase</fullName>
        <ecNumber evidence="4">3.1.3.12</ecNumber>
    </recommendedName>
</protein>
<keyword evidence="4" id="KW-0460">Magnesium</keyword>
<comment type="pathway">
    <text evidence="1 4">Glycan biosynthesis; trehalose biosynthesis.</text>
</comment>
<dbReference type="PANTHER" id="PTHR43768">
    <property type="entry name" value="TREHALOSE 6-PHOSPHATE PHOSPHATASE"/>
    <property type="match status" value="1"/>
</dbReference>
<dbReference type="NCBIfam" id="TIGR01484">
    <property type="entry name" value="HAD-SF-IIB"/>
    <property type="match status" value="1"/>
</dbReference>
<dbReference type="CDD" id="cd01627">
    <property type="entry name" value="HAD_TPP"/>
    <property type="match status" value="1"/>
</dbReference>
<dbReference type="PANTHER" id="PTHR43768:SF3">
    <property type="entry name" value="TREHALOSE 6-PHOSPHATE PHOSPHATASE"/>
    <property type="match status" value="1"/>
</dbReference>
<evidence type="ECO:0000313" key="6">
    <source>
        <dbReference type="Proteomes" id="UP000220251"/>
    </source>
</evidence>
<name>A0A0H5DS64_9BACT</name>
<dbReference type="Gene3D" id="3.30.70.1020">
    <property type="entry name" value="Trehalose-6-phosphate phosphatase related protein, domain 2"/>
    <property type="match status" value="1"/>
</dbReference>
<evidence type="ECO:0000256" key="2">
    <source>
        <dbReference type="ARBA" id="ARBA00008770"/>
    </source>
</evidence>
<reference evidence="6" key="1">
    <citation type="submission" date="2015-06" db="EMBL/GenBank/DDBJ databases">
        <authorList>
            <person name="Bertelli C."/>
        </authorList>
    </citation>
    <scope>NUCLEOTIDE SEQUENCE [LARGE SCALE GENOMIC DNA]</scope>
    <source>
        <strain evidence="6">CRIB-30</strain>
    </source>
</reference>
<organism evidence="5 6">
    <name type="scientific">Estrella lausannensis</name>
    <dbReference type="NCBI Taxonomy" id="483423"/>
    <lineage>
        <taxon>Bacteria</taxon>
        <taxon>Pseudomonadati</taxon>
        <taxon>Chlamydiota</taxon>
        <taxon>Chlamydiia</taxon>
        <taxon>Parachlamydiales</taxon>
        <taxon>Candidatus Criblamydiaceae</taxon>
        <taxon>Estrella</taxon>
    </lineage>
</organism>
<dbReference type="UniPathway" id="UPA00299"/>
<dbReference type="EMBL" id="CWGJ01000025">
    <property type="protein sequence ID" value="CRX39113.1"/>
    <property type="molecule type" value="Genomic_DNA"/>
</dbReference>
<accession>A0A0H5DS64</accession>
<dbReference type="Gene3D" id="3.40.50.1000">
    <property type="entry name" value="HAD superfamily/HAD-like"/>
    <property type="match status" value="1"/>
</dbReference>
<dbReference type="GO" id="GO:0046872">
    <property type="term" value="F:metal ion binding"/>
    <property type="evidence" value="ECO:0007669"/>
    <property type="project" value="UniProtKB-KW"/>
</dbReference>
<gene>
    <name evidence="5" type="primary">otsB</name>
    <name evidence="5" type="ORF">ELAC_1788</name>
</gene>
<evidence type="ECO:0000256" key="3">
    <source>
        <dbReference type="ARBA" id="ARBA00022801"/>
    </source>
</evidence>
<evidence type="ECO:0000313" key="5">
    <source>
        <dbReference type="EMBL" id="CRX39113.1"/>
    </source>
</evidence>
<proteinExistence type="inferred from homology"/>
<dbReference type="InterPro" id="IPR036412">
    <property type="entry name" value="HAD-like_sf"/>
</dbReference>